<sequence length="51" mass="5978">MFLLLLFTRVIVFLLDLQGNRTTLCYRQLGSTTNCLLLRLNLNFTNLAFRI</sequence>
<organism evidence="2 3">
    <name type="scientific">Trichinella patagoniensis</name>
    <dbReference type="NCBI Taxonomy" id="990121"/>
    <lineage>
        <taxon>Eukaryota</taxon>
        <taxon>Metazoa</taxon>
        <taxon>Ecdysozoa</taxon>
        <taxon>Nematoda</taxon>
        <taxon>Enoplea</taxon>
        <taxon>Dorylaimia</taxon>
        <taxon>Trichinellida</taxon>
        <taxon>Trichinellidae</taxon>
        <taxon>Trichinella</taxon>
    </lineage>
</organism>
<proteinExistence type="predicted"/>
<protein>
    <submittedName>
        <fullName evidence="2">Uncharacterized protein</fullName>
    </submittedName>
</protein>
<name>A0A0V0YB12_9BILA</name>
<comment type="caution">
    <text evidence="2">The sequence shown here is derived from an EMBL/GenBank/DDBJ whole genome shotgun (WGS) entry which is preliminary data.</text>
</comment>
<feature type="signal peptide" evidence="1">
    <location>
        <begin position="1"/>
        <end position="22"/>
    </location>
</feature>
<evidence type="ECO:0000313" key="3">
    <source>
        <dbReference type="Proteomes" id="UP000054783"/>
    </source>
</evidence>
<gene>
    <name evidence="2" type="ORF">T12_12628</name>
</gene>
<dbReference type="AlphaFoldDB" id="A0A0V0YB12"/>
<dbReference type="Proteomes" id="UP000054783">
    <property type="component" value="Unassembled WGS sequence"/>
</dbReference>
<keyword evidence="1" id="KW-0732">Signal</keyword>
<keyword evidence="3" id="KW-1185">Reference proteome</keyword>
<feature type="chain" id="PRO_5006873067" evidence="1">
    <location>
        <begin position="23"/>
        <end position="51"/>
    </location>
</feature>
<evidence type="ECO:0000313" key="2">
    <source>
        <dbReference type="EMBL" id="KRX97459.1"/>
    </source>
</evidence>
<dbReference type="EMBL" id="JYDQ01004400">
    <property type="protein sequence ID" value="KRX97459.1"/>
    <property type="molecule type" value="Genomic_DNA"/>
</dbReference>
<evidence type="ECO:0000256" key="1">
    <source>
        <dbReference type="SAM" id="SignalP"/>
    </source>
</evidence>
<reference evidence="2 3" key="1">
    <citation type="submission" date="2015-01" db="EMBL/GenBank/DDBJ databases">
        <title>Evolution of Trichinella species and genotypes.</title>
        <authorList>
            <person name="Korhonen P.K."/>
            <person name="Edoardo P."/>
            <person name="Giuseppe L.R."/>
            <person name="Gasser R.B."/>
        </authorList>
    </citation>
    <scope>NUCLEOTIDE SEQUENCE [LARGE SCALE GENOMIC DNA]</scope>
    <source>
        <strain evidence="2">ISS2496</strain>
    </source>
</reference>
<accession>A0A0V0YB12</accession>